<evidence type="ECO:0000313" key="1">
    <source>
        <dbReference type="EMBL" id="KAJ3634481.1"/>
    </source>
</evidence>
<gene>
    <name evidence="1" type="ORF">Zmor_016443</name>
</gene>
<protein>
    <submittedName>
        <fullName evidence="1">Uncharacterized protein</fullName>
    </submittedName>
</protein>
<comment type="caution">
    <text evidence="1">The sequence shown here is derived from an EMBL/GenBank/DDBJ whole genome shotgun (WGS) entry which is preliminary data.</text>
</comment>
<accession>A0AA38HLE2</accession>
<evidence type="ECO:0000313" key="2">
    <source>
        <dbReference type="Proteomes" id="UP001168821"/>
    </source>
</evidence>
<dbReference type="AlphaFoldDB" id="A0AA38HLE2"/>
<proteinExistence type="predicted"/>
<organism evidence="1 2">
    <name type="scientific">Zophobas morio</name>
    <dbReference type="NCBI Taxonomy" id="2755281"/>
    <lineage>
        <taxon>Eukaryota</taxon>
        <taxon>Metazoa</taxon>
        <taxon>Ecdysozoa</taxon>
        <taxon>Arthropoda</taxon>
        <taxon>Hexapoda</taxon>
        <taxon>Insecta</taxon>
        <taxon>Pterygota</taxon>
        <taxon>Neoptera</taxon>
        <taxon>Endopterygota</taxon>
        <taxon>Coleoptera</taxon>
        <taxon>Polyphaga</taxon>
        <taxon>Cucujiformia</taxon>
        <taxon>Tenebrionidae</taxon>
        <taxon>Zophobas</taxon>
    </lineage>
</organism>
<sequence length="127" mass="14533">MSIVRDEALPYNYLLTPRGQNLLSVLRGIYRDLDVQIIVGNLSTQGISSLYVARMHMEGAVNGKSTVRIYTMVLVHIPTCDRQKAVGVKELFIFRLWWDSSEIVSRLTVPPLLGHWEKCKFFCSVDF</sequence>
<dbReference type="Proteomes" id="UP001168821">
    <property type="component" value="Unassembled WGS sequence"/>
</dbReference>
<name>A0AA38HLE2_9CUCU</name>
<keyword evidence="2" id="KW-1185">Reference proteome</keyword>
<dbReference type="EMBL" id="JALNTZ010000440">
    <property type="protein sequence ID" value="KAJ3634481.1"/>
    <property type="molecule type" value="Genomic_DNA"/>
</dbReference>
<reference evidence="1" key="1">
    <citation type="journal article" date="2023" name="G3 (Bethesda)">
        <title>Whole genome assemblies of Zophobas morio and Tenebrio molitor.</title>
        <authorList>
            <person name="Kaur S."/>
            <person name="Stinson S.A."/>
            <person name="diCenzo G.C."/>
        </authorList>
    </citation>
    <scope>NUCLEOTIDE SEQUENCE</scope>
    <source>
        <strain evidence="1">QUZm001</strain>
    </source>
</reference>